<proteinExistence type="predicted"/>
<feature type="region of interest" description="Disordered" evidence="8">
    <location>
        <begin position="1099"/>
        <end position="1142"/>
    </location>
</feature>
<dbReference type="GO" id="GO:0048015">
    <property type="term" value="P:phosphatidylinositol-mediated signaling"/>
    <property type="evidence" value="ECO:0007669"/>
    <property type="project" value="TreeGrafter"/>
</dbReference>
<dbReference type="CDD" id="cd08598">
    <property type="entry name" value="PI-PLC1c_yeast"/>
    <property type="match status" value="1"/>
</dbReference>
<dbReference type="PROSITE" id="PS50008">
    <property type="entry name" value="PIPLC_Y_DOMAIN"/>
    <property type="match status" value="1"/>
</dbReference>
<dbReference type="PROSITE" id="PS50222">
    <property type="entry name" value="EF_HAND_2"/>
    <property type="match status" value="1"/>
</dbReference>
<feature type="compositionally biased region" description="Polar residues" evidence="8">
    <location>
        <begin position="76"/>
        <end position="93"/>
    </location>
</feature>
<dbReference type="Pfam" id="PF00168">
    <property type="entry name" value="C2"/>
    <property type="match status" value="2"/>
</dbReference>
<dbReference type="AlphaFoldDB" id="A0A8H3J126"/>
<dbReference type="CDD" id="cd13360">
    <property type="entry name" value="PH_PLC_fungal"/>
    <property type="match status" value="1"/>
</dbReference>
<evidence type="ECO:0000259" key="9">
    <source>
        <dbReference type="PROSITE" id="PS50004"/>
    </source>
</evidence>
<dbReference type="InterPro" id="IPR011993">
    <property type="entry name" value="PH-like_dom_sf"/>
</dbReference>
<dbReference type="SUPFAM" id="SSF51695">
    <property type="entry name" value="PLC-like phosphodiesterases"/>
    <property type="match status" value="1"/>
</dbReference>
<dbReference type="InterPro" id="IPR000909">
    <property type="entry name" value="PLipase_C_PInositol-sp_X_dom"/>
</dbReference>
<evidence type="ECO:0000256" key="5">
    <source>
        <dbReference type="ARBA" id="ARBA00023098"/>
    </source>
</evidence>
<feature type="region of interest" description="Disordered" evidence="8">
    <location>
        <begin position="51"/>
        <end position="165"/>
    </location>
</feature>
<comment type="catalytic activity">
    <reaction evidence="7">
        <text>a 1,2-diacyl-sn-glycero-3-phospho-(1D-myo-inositol-4,5-bisphosphate) + H2O = 1D-myo-inositol 1,4,5-trisphosphate + a 1,2-diacyl-sn-glycerol + H(+)</text>
        <dbReference type="Rhea" id="RHEA:33179"/>
        <dbReference type="ChEBI" id="CHEBI:15377"/>
        <dbReference type="ChEBI" id="CHEBI:15378"/>
        <dbReference type="ChEBI" id="CHEBI:17815"/>
        <dbReference type="ChEBI" id="CHEBI:58456"/>
        <dbReference type="ChEBI" id="CHEBI:203600"/>
        <dbReference type="EC" id="3.1.4.11"/>
    </reaction>
</comment>
<dbReference type="GO" id="GO:0004435">
    <property type="term" value="F:phosphatidylinositol-4,5-bisphosphate phospholipase C activity"/>
    <property type="evidence" value="ECO:0007669"/>
    <property type="project" value="UniProtKB-EC"/>
</dbReference>
<dbReference type="SMART" id="SM00148">
    <property type="entry name" value="PLCXc"/>
    <property type="match status" value="1"/>
</dbReference>
<keyword evidence="4 7" id="KW-0442">Lipid degradation</keyword>
<dbReference type="InterPro" id="IPR035892">
    <property type="entry name" value="C2_domain_sf"/>
</dbReference>
<dbReference type="SMART" id="SM00149">
    <property type="entry name" value="PLCYc"/>
    <property type="match status" value="1"/>
</dbReference>
<dbReference type="PROSITE" id="PS50004">
    <property type="entry name" value="C2"/>
    <property type="match status" value="1"/>
</dbReference>
<dbReference type="SUPFAM" id="SSF47473">
    <property type="entry name" value="EF-hand"/>
    <property type="match status" value="1"/>
</dbReference>
<dbReference type="InterPro" id="IPR018247">
    <property type="entry name" value="EF_Hand_1_Ca_BS"/>
</dbReference>
<keyword evidence="2 7" id="KW-0378">Hydrolase</keyword>
<feature type="domain" description="PI-PLC Y-box" evidence="10">
    <location>
        <begin position="768"/>
        <end position="886"/>
    </location>
</feature>
<feature type="compositionally biased region" description="Polar residues" evidence="8">
    <location>
        <begin position="1"/>
        <end position="12"/>
    </location>
</feature>
<evidence type="ECO:0000313" key="12">
    <source>
        <dbReference type="EMBL" id="CAF9938737.1"/>
    </source>
</evidence>
<evidence type="ECO:0000256" key="4">
    <source>
        <dbReference type="ARBA" id="ARBA00022963"/>
    </source>
</evidence>
<dbReference type="InterPro" id="IPR001711">
    <property type="entry name" value="PLipase_C_Pinositol-sp_Y"/>
</dbReference>
<evidence type="ECO:0000259" key="11">
    <source>
        <dbReference type="PROSITE" id="PS50222"/>
    </source>
</evidence>
<evidence type="ECO:0000313" key="13">
    <source>
        <dbReference type="Proteomes" id="UP000664203"/>
    </source>
</evidence>
<dbReference type="InterPro" id="IPR001192">
    <property type="entry name" value="PI-PLC_fam"/>
</dbReference>
<evidence type="ECO:0000256" key="2">
    <source>
        <dbReference type="ARBA" id="ARBA00022801"/>
    </source>
</evidence>
<dbReference type="Gene3D" id="2.30.29.30">
    <property type="entry name" value="Pleckstrin-homology domain (PH domain)/Phosphotyrosine-binding domain (PTB)"/>
    <property type="match status" value="1"/>
</dbReference>
<dbReference type="PRINTS" id="PR00390">
    <property type="entry name" value="PHPHLIPASEC"/>
</dbReference>
<dbReference type="FunFam" id="2.30.29.30:FF:000396">
    <property type="entry name" value="Phosphoinositide phospholipase C"/>
    <property type="match status" value="1"/>
</dbReference>
<feature type="region of interest" description="Disordered" evidence="8">
    <location>
        <begin position="669"/>
        <end position="725"/>
    </location>
</feature>
<feature type="region of interest" description="Disordered" evidence="8">
    <location>
        <begin position="949"/>
        <end position="972"/>
    </location>
</feature>
<feature type="region of interest" description="Disordered" evidence="8">
    <location>
        <begin position="1"/>
        <end position="27"/>
    </location>
</feature>
<feature type="compositionally biased region" description="Polar residues" evidence="8">
    <location>
        <begin position="687"/>
        <end position="713"/>
    </location>
</feature>
<dbReference type="Proteomes" id="UP000664203">
    <property type="component" value="Unassembled WGS sequence"/>
</dbReference>
<keyword evidence="6" id="KW-0807">Transducer</keyword>
<keyword evidence="3" id="KW-0106">Calcium</keyword>
<dbReference type="InterPro" id="IPR000008">
    <property type="entry name" value="C2_dom"/>
</dbReference>
<dbReference type="InterPro" id="IPR011992">
    <property type="entry name" value="EF-hand-dom_pair"/>
</dbReference>
<feature type="domain" description="EF-hand" evidence="11">
    <location>
        <begin position="389"/>
        <end position="424"/>
    </location>
</feature>
<feature type="compositionally biased region" description="Basic and acidic residues" evidence="8">
    <location>
        <begin position="1101"/>
        <end position="1112"/>
    </location>
</feature>
<protein>
    <recommendedName>
        <fullName evidence="1 7">Phosphoinositide phospholipase C</fullName>
        <ecNumber evidence="1 7">3.1.4.11</ecNumber>
    </recommendedName>
</protein>
<dbReference type="Gene3D" id="3.20.20.190">
    <property type="entry name" value="Phosphatidylinositol (PI) phosphodiesterase"/>
    <property type="match status" value="2"/>
</dbReference>
<keyword evidence="5 7" id="KW-0443">Lipid metabolism</keyword>
<dbReference type="CDD" id="cd16207">
    <property type="entry name" value="EFh_ScPlc1p_like"/>
    <property type="match status" value="1"/>
</dbReference>
<dbReference type="SUPFAM" id="SSF49562">
    <property type="entry name" value="C2 domain (Calcium/lipid-binding domain, CaLB)"/>
    <property type="match status" value="1"/>
</dbReference>
<dbReference type="PANTHER" id="PTHR10336">
    <property type="entry name" value="PHOSPHOINOSITIDE-SPECIFIC PHOSPHOLIPASE C FAMILY PROTEIN"/>
    <property type="match status" value="1"/>
</dbReference>
<dbReference type="CDD" id="cd00275">
    <property type="entry name" value="C2_PLC_like"/>
    <property type="match status" value="1"/>
</dbReference>
<dbReference type="SMART" id="SM00239">
    <property type="entry name" value="C2"/>
    <property type="match status" value="1"/>
</dbReference>
<evidence type="ECO:0000259" key="10">
    <source>
        <dbReference type="PROSITE" id="PS50008"/>
    </source>
</evidence>
<dbReference type="Gene3D" id="1.10.238.10">
    <property type="entry name" value="EF-hand"/>
    <property type="match status" value="2"/>
</dbReference>
<dbReference type="PANTHER" id="PTHR10336:SF36">
    <property type="entry name" value="1-PHOSPHATIDYLINOSITOL 4,5-BISPHOSPHATE PHOSPHODIESTERASE BETA-4"/>
    <property type="match status" value="1"/>
</dbReference>
<feature type="domain" description="C2" evidence="9">
    <location>
        <begin position="894"/>
        <end position="1051"/>
    </location>
</feature>
<dbReference type="InterPro" id="IPR002048">
    <property type="entry name" value="EF_hand_dom"/>
</dbReference>
<evidence type="ECO:0000256" key="8">
    <source>
        <dbReference type="SAM" id="MobiDB-lite"/>
    </source>
</evidence>
<evidence type="ECO:0000256" key="7">
    <source>
        <dbReference type="RuleBase" id="RU361133"/>
    </source>
</evidence>
<dbReference type="InterPro" id="IPR037755">
    <property type="entry name" value="Plc1_PH"/>
</dbReference>
<dbReference type="SUPFAM" id="SSF50729">
    <property type="entry name" value="PH domain-like"/>
    <property type="match status" value="1"/>
</dbReference>
<dbReference type="SMART" id="SM00054">
    <property type="entry name" value="EFh"/>
    <property type="match status" value="1"/>
</dbReference>
<name>A0A8H3J126_9LECA</name>
<keyword evidence="13" id="KW-1185">Reference proteome</keyword>
<dbReference type="OrthoDB" id="269822at2759"/>
<accession>A0A8H3J126</accession>
<reference evidence="12" key="1">
    <citation type="submission" date="2021-03" db="EMBL/GenBank/DDBJ databases">
        <authorList>
            <person name="Tagirdzhanova G."/>
        </authorList>
    </citation>
    <scope>NUCLEOTIDE SEQUENCE</scope>
</reference>
<evidence type="ECO:0000256" key="1">
    <source>
        <dbReference type="ARBA" id="ARBA00012368"/>
    </source>
</evidence>
<organism evidence="12 13">
    <name type="scientific">Alectoria fallacina</name>
    <dbReference type="NCBI Taxonomy" id="1903189"/>
    <lineage>
        <taxon>Eukaryota</taxon>
        <taxon>Fungi</taxon>
        <taxon>Dikarya</taxon>
        <taxon>Ascomycota</taxon>
        <taxon>Pezizomycotina</taxon>
        <taxon>Lecanoromycetes</taxon>
        <taxon>OSLEUM clade</taxon>
        <taxon>Lecanoromycetidae</taxon>
        <taxon>Lecanorales</taxon>
        <taxon>Lecanorineae</taxon>
        <taxon>Parmeliaceae</taxon>
        <taxon>Alectoria</taxon>
    </lineage>
</organism>
<dbReference type="InterPro" id="IPR017946">
    <property type="entry name" value="PLC-like_Pdiesterase_TIM-brl"/>
</dbReference>
<dbReference type="PROSITE" id="PS00018">
    <property type="entry name" value="EF_HAND_1"/>
    <property type="match status" value="1"/>
</dbReference>
<dbReference type="PROSITE" id="PS50007">
    <property type="entry name" value="PIPLC_X_DOMAIN"/>
    <property type="match status" value="1"/>
</dbReference>
<evidence type="ECO:0000256" key="6">
    <source>
        <dbReference type="ARBA" id="ARBA00023224"/>
    </source>
</evidence>
<dbReference type="Pfam" id="PF00388">
    <property type="entry name" value="PI-PLC-X"/>
    <property type="match status" value="1"/>
</dbReference>
<dbReference type="GO" id="GO:0016042">
    <property type="term" value="P:lipid catabolic process"/>
    <property type="evidence" value="ECO:0007669"/>
    <property type="project" value="UniProtKB-KW"/>
</dbReference>
<dbReference type="Pfam" id="PF00387">
    <property type="entry name" value="PI-PLC-Y"/>
    <property type="match status" value="1"/>
</dbReference>
<comment type="caution">
    <text evidence="12">The sequence shown here is derived from an EMBL/GenBank/DDBJ whole genome shotgun (WGS) entry which is preliminary data.</text>
</comment>
<feature type="compositionally biased region" description="Low complexity" evidence="8">
    <location>
        <begin position="53"/>
        <end position="68"/>
    </location>
</feature>
<dbReference type="EC" id="3.1.4.11" evidence="1 7"/>
<feature type="compositionally biased region" description="Low complexity" evidence="8">
    <location>
        <begin position="1114"/>
        <end position="1134"/>
    </location>
</feature>
<dbReference type="GO" id="GO:0005509">
    <property type="term" value="F:calcium ion binding"/>
    <property type="evidence" value="ECO:0007669"/>
    <property type="project" value="InterPro"/>
</dbReference>
<dbReference type="EMBL" id="CAJPDR010000524">
    <property type="protein sequence ID" value="CAF9938737.1"/>
    <property type="molecule type" value="Genomic_DNA"/>
</dbReference>
<feature type="compositionally biased region" description="Basic and acidic residues" evidence="8">
    <location>
        <begin position="674"/>
        <end position="686"/>
    </location>
</feature>
<dbReference type="GO" id="GO:0051209">
    <property type="term" value="P:release of sequestered calcium ion into cytosol"/>
    <property type="evidence" value="ECO:0007669"/>
    <property type="project" value="TreeGrafter"/>
</dbReference>
<sequence>MAPTATSSSPSIKNGKRCWPSPTQSAQPTFKQYINTSVPLTVTYASVATPNGTSSAASPATLSLQSSPEGPRGRNIPSNSSPTPLQLPDSMTDTLPPKLHSAMSEALGASKSPGLIRRISRGAANRLRRRTSSKHLSNRDRSSGPVMLRRRSDSKNGVEPDADTIDNDFEADIEDVQEDAEADHGPGLSVQGLGFEIGTSVLKPSLTKGGIAPIVPSKLQQGTPLTKATKKKRKDLNFVLNTDSAKVSWDSSNASKQFYIDDIQQIRLQNDAKNYREECGVGLEHESRWFTIIYADQNRAKGRPVKTMHLIAPTQVTFELWTSTLDDLQRYRHELMDGVAGSRLNEKTLRGHWRCEMAKLFNGAPHRDEEENLDFAGVENLCHSFHIHCSKNMLRAQFEKADTNDTGFLNFDEFRNFVRRLKSRADIKDIYKSIDPTNEGIPLAAFLKFLQETQGINIQANRPHWVKVFNKHVRQASKGQITQDMTYDSSVQMNLSAFSEFLCSQDNNIQNFNVPEVKFDKPLNEYFISSSHNTYLLGRQFAGCSSTEAYIRALQRACRCVEIDCWDGQDGRPIVLHGRTMTSSVLFADCISVIGKYAFESSPYPLILSLEVHCNPEQQQAMVDIMIRELGEQLIREPLMSPSYQLPSPEDLRNRILVKVKAGEDPGLNLDLPAGRRDIPGRRDRSFSSPWSRPQILDNSVIPSTPNLSCTPSVSPPGEGSMWGPRGSMTTTSISSASEESDIGRNDTVRLKRRGSIRHRKSKITKSLGSLGVYTRGLKFKSFTLPESKGFNHVFSLAERRFESLCKDPDTKAQLEKHNMRYLMRVYPSGYRISSTNPDPLVFWRRGVQMMALNWQTYDLPMQMNEAMFASGSDKLGYVLKPRELRESLTIQEEISEPSIHGLGKIQKKLIRFSVDIISAQQLPRPRGVAPDATLDPYVEIEMFSAEDKGKGVASGEGGSDASPRNGMSGIGSPHRRRTHVVQANGFNPAFNDSFKLSLETKYPSLVFVRWTVWNSPDGRNFNTNPNADPLATFTAKLSSLEQGYRHLRLYDHNGDQFNCAALFCKIKKEEPVTIEREDPVPEKGGRFKNKFQKAVFARTKSVEKKHGRQTDRTSTSTTTSTTTSISKSVSGEKSSLDGGCS</sequence>
<evidence type="ECO:0000256" key="3">
    <source>
        <dbReference type="ARBA" id="ARBA00022837"/>
    </source>
</evidence>
<gene>
    <name evidence="12" type="primary">PLC1</name>
    <name evidence="12" type="ORF">ALECFALPRED_007830</name>
</gene>
<dbReference type="Gene3D" id="2.60.40.150">
    <property type="entry name" value="C2 domain"/>
    <property type="match status" value="1"/>
</dbReference>